<dbReference type="InterPro" id="IPR013083">
    <property type="entry name" value="Znf_RING/FYVE/PHD"/>
</dbReference>
<protein>
    <recommendedName>
        <fullName evidence="4">PHD-type domain-containing protein</fullName>
    </recommendedName>
</protein>
<sequence>MSNTITRSLSKSNSGEDPRSTPSPHSEALDPKKTTGQEGKAQDAKTNGANDSDSQDTPPEFCGTCANECRDDENSLQCELCDTWFHTTCEKIDDATYQILRRDADKPCALLHYYCSKSCNKAASRLLGGILKLETEVDQLKTKVGEVDEKITNIQDGEFTDKMIDAVRSITRDQNKEIKTIVEKKTMEQRDVSKEMVLEIVKEEKRKMERELEERMKRKTNLIIFSLEEDTTEKEAGKKKDLEGIEDILREIKVSHKPIDTRRLGNLPTKNQAAVIEMGKGKRTRPLRLTFASEAARDETLRSFHRTRK</sequence>
<gene>
    <name evidence="2" type="ORF">RRG08_064770</name>
</gene>
<evidence type="ECO:0000313" key="3">
    <source>
        <dbReference type="Proteomes" id="UP001283361"/>
    </source>
</evidence>
<feature type="region of interest" description="Disordered" evidence="1">
    <location>
        <begin position="1"/>
        <end position="58"/>
    </location>
</feature>
<dbReference type="Gene3D" id="3.30.40.10">
    <property type="entry name" value="Zinc/RING finger domain, C3HC4 (zinc finger)"/>
    <property type="match status" value="1"/>
</dbReference>
<organism evidence="2 3">
    <name type="scientific">Elysia crispata</name>
    <name type="common">lettuce slug</name>
    <dbReference type="NCBI Taxonomy" id="231223"/>
    <lineage>
        <taxon>Eukaryota</taxon>
        <taxon>Metazoa</taxon>
        <taxon>Spiralia</taxon>
        <taxon>Lophotrochozoa</taxon>
        <taxon>Mollusca</taxon>
        <taxon>Gastropoda</taxon>
        <taxon>Heterobranchia</taxon>
        <taxon>Euthyneura</taxon>
        <taxon>Panpulmonata</taxon>
        <taxon>Sacoglossa</taxon>
        <taxon>Placobranchoidea</taxon>
        <taxon>Plakobranchidae</taxon>
        <taxon>Elysia</taxon>
    </lineage>
</organism>
<dbReference type="EMBL" id="JAWDGP010005047">
    <property type="protein sequence ID" value="KAK3760100.1"/>
    <property type="molecule type" value="Genomic_DNA"/>
</dbReference>
<evidence type="ECO:0000313" key="2">
    <source>
        <dbReference type="EMBL" id="KAK3760100.1"/>
    </source>
</evidence>
<evidence type="ECO:0008006" key="4">
    <source>
        <dbReference type="Google" id="ProtNLM"/>
    </source>
</evidence>
<feature type="compositionally biased region" description="Polar residues" evidence="1">
    <location>
        <begin position="1"/>
        <end position="13"/>
    </location>
</feature>
<dbReference type="PANTHER" id="PTHR37445">
    <property type="entry name" value="PROTEIN CBG24663"/>
    <property type="match status" value="1"/>
</dbReference>
<feature type="compositionally biased region" description="Polar residues" evidence="1">
    <location>
        <begin position="44"/>
        <end position="57"/>
    </location>
</feature>
<keyword evidence="3" id="KW-1185">Reference proteome</keyword>
<accession>A0AAE0YZV0</accession>
<dbReference type="SUPFAM" id="SSF57903">
    <property type="entry name" value="FYVE/PHD zinc finger"/>
    <property type="match status" value="1"/>
</dbReference>
<dbReference type="InterPro" id="IPR011011">
    <property type="entry name" value="Znf_FYVE_PHD"/>
</dbReference>
<comment type="caution">
    <text evidence="2">The sequence shown here is derived from an EMBL/GenBank/DDBJ whole genome shotgun (WGS) entry which is preliminary data.</text>
</comment>
<evidence type="ECO:0000256" key="1">
    <source>
        <dbReference type="SAM" id="MobiDB-lite"/>
    </source>
</evidence>
<feature type="compositionally biased region" description="Basic and acidic residues" evidence="1">
    <location>
        <begin position="27"/>
        <end position="43"/>
    </location>
</feature>
<proteinExistence type="predicted"/>
<dbReference type="AlphaFoldDB" id="A0AAE0YZV0"/>
<dbReference type="PANTHER" id="PTHR37445:SF3">
    <property type="entry name" value="ZINC FINGER PHD-TYPE DOMAIN-CONTAINING PROTEIN"/>
    <property type="match status" value="1"/>
</dbReference>
<name>A0AAE0YZV0_9GAST</name>
<reference evidence="2" key="1">
    <citation type="journal article" date="2023" name="G3 (Bethesda)">
        <title>A reference genome for the long-term kleptoplast-retaining sea slug Elysia crispata morphotype clarki.</title>
        <authorList>
            <person name="Eastman K.E."/>
            <person name="Pendleton A.L."/>
            <person name="Shaikh M.A."/>
            <person name="Suttiyut T."/>
            <person name="Ogas R."/>
            <person name="Tomko P."/>
            <person name="Gavelis G."/>
            <person name="Widhalm J.R."/>
            <person name="Wisecaver J.H."/>
        </authorList>
    </citation>
    <scope>NUCLEOTIDE SEQUENCE</scope>
    <source>
        <strain evidence="2">ECLA1</strain>
    </source>
</reference>
<dbReference type="Proteomes" id="UP001283361">
    <property type="component" value="Unassembled WGS sequence"/>
</dbReference>